<dbReference type="Pfam" id="PF11964">
    <property type="entry name" value="SpoIIAA-like"/>
    <property type="match status" value="1"/>
</dbReference>
<dbReference type="Proteomes" id="UP000316727">
    <property type="component" value="Unassembled WGS sequence"/>
</dbReference>
<dbReference type="AlphaFoldDB" id="A0A501W8X8"/>
<dbReference type="InterPro" id="IPR021866">
    <property type="entry name" value="SpoIIAA-like"/>
</dbReference>
<sequence>MKSIGRPSNRLAIRRSTSNLNFCHAMVSIIDFPEEGLAGFLVQHYLDEAGLRAVVQQLEEKAAHHDKLQVYFEFSCFGGWDCVQSFFDMLKLKFKGLEEKIDRYAIVTDKDWVKGQWRLASFLNPSVEVHTFDMAEKEQALAWLRQPAATGTV</sequence>
<evidence type="ECO:0000313" key="1">
    <source>
        <dbReference type="EMBL" id="TPE45192.1"/>
    </source>
</evidence>
<keyword evidence="2" id="KW-1185">Reference proteome</keyword>
<dbReference type="Gene3D" id="3.40.50.10600">
    <property type="entry name" value="SpoIIaa-like domains"/>
    <property type="match status" value="1"/>
</dbReference>
<dbReference type="SUPFAM" id="SSF52091">
    <property type="entry name" value="SpoIIaa-like"/>
    <property type="match status" value="1"/>
</dbReference>
<protein>
    <submittedName>
        <fullName evidence="1">STAS/SEC14 domain-containing protein</fullName>
    </submittedName>
</protein>
<dbReference type="InterPro" id="IPR036513">
    <property type="entry name" value="STAS_dom_sf"/>
</dbReference>
<accession>A0A501W8X8</accession>
<gene>
    <name evidence="1" type="ORF">FJM65_03905</name>
</gene>
<reference evidence="1 2" key="1">
    <citation type="submission" date="2019-06" db="EMBL/GenBank/DDBJ databases">
        <title>A novel bacterium of genus Pontibacter, isolated from marine sediment.</title>
        <authorList>
            <person name="Huang H."/>
            <person name="Mo K."/>
            <person name="Hu Y."/>
        </authorList>
    </citation>
    <scope>NUCLEOTIDE SEQUENCE [LARGE SCALE GENOMIC DNA]</scope>
    <source>
        <strain evidence="1 2">HB172049</strain>
    </source>
</reference>
<organism evidence="1 2">
    <name type="scientific">Pontibacter mangrovi</name>
    <dbReference type="NCBI Taxonomy" id="2589816"/>
    <lineage>
        <taxon>Bacteria</taxon>
        <taxon>Pseudomonadati</taxon>
        <taxon>Bacteroidota</taxon>
        <taxon>Cytophagia</taxon>
        <taxon>Cytophagales</taxon>
        <taxon>Hymenobacteraceae</taxon>
        <taxon>Pontibacter</taxon>
    </lineage>
</organism>
<evidence type="ECO:0000313" key="2">
    <source>
        <dbReference type="Proteomes" id="UP000316727"/>
    </source>
</evidence>
<dbReference type="EMBL" id="VFRQ01000002">
    <property type="protein sequence ID" value="TPE45192.1"/>
    <property type="molecule type" value="Genomic_DNA"/>
</dbReference>
<comment type="caution">
    <text evidence="1">The sequence shown here is derived from an EMBL/GenBank/DDBJ whole genome shotgun (WGS) entry which is preliminary data.</text>
</comment>
<dbReference type="InterPro" id="IPR038396">
    <property type="entry name" value="SpoIIAA-like_sf"/>
</dbReference>
<proteinExistence type="predicted"/>
<name>A0A501W8X8_9BACT</name>
<dbReference type="OrthoDB" id="1447828at2"/>